<evidence type="ECO:0000256" key="2">
    <source>
        <dbReference type="SAM" id="Phobius"/>
    </source>
</evidence>
<name>F2D9M5_HORVV</name>
<feature type="transmembrane region" description="Helical" evidence="2">
    <location>
        <begin position="23"/>
        <end position="50"/>
    </location>
</feature>
<proteinExistence type="evidence at transcript level"/>
<organism evidence="3">
    <name type="scientific">Hordeum vulgare subsp. vulgare</name>
    <name type="common">Domesticated barley</name>
    <dbReference type="NCBI Taxonomy" id="112509"/>
    <lineage>
        <taxon>Eukaryota</taxon>
        <taxon>Viridiplantae</taxon>
        <taxon>Streptophyta</taxon>
        <taxon>Embryophyta</taxon>
        <taxon>Tracheophyta</taxon>
        <taxon>Spermatophyta</taxon>
        <taxon>Magnoliopsida</taxon>
        <taxon>Liliopsida</taxon>
        <taxon>Poales</taxon>
        <taxon>Poaceae</taxon>
        <taxon>BOP clade</taxon>
        <taxon>Pooideae</taxon>
        <taxon>Triticodae</taxon>
        <taxon>Triticeae</taxon>
        <taxon>Hordeinae</taxon>
        <taxon>Hordeum</taxon>
    </lineage>
</organism>
<dbReference type="AlphaFoldDB" id="F2D9M5"/>
<keyword evidence="2" id="KW-1133">Transmembrane helix</keyword>
<feature type="region of interest" description="Disordered" evidence="1">
    <location>
        <begin position="80"/>
        <end position="106"/>
    </location>
</feature>
<reference evidence="3" key="1">
    <citation type="journal article" date="2011" name="Plant Physiol.">
        <title>Comprehensive sequence analysis of 24,783 barley full-length cDNAs derived from 12 clone libraries.</title>
        <authorList>
            <person name="Matsumoto T."/>
            <person name="Tanaka T."/>
            <person name="Sakai H."/>
            <person name="Amano N."/>
            <person name="Kanamori H."/>
            <person name="Kurita K."/>
            <person name="Kikuta A."/>
            <person name="Kamiya K."/>
            <person name="Yamamoto M."/>
            <person name="Ikawa H."/>
            <person name="Fujii N."/>
            <person name="Hori K."/>
            <person name="Itoh T."/>
            <person name="Sato K."/>
        </authorList>
    </citation>
    <scope>NUCLEOTIDE SEQUENCE</scope>
    <source>
        <tissue evidence="3">Shoot</tissue>
    </source>
</reference>
<keyword evidence="2" id="KW-0812">Transmembrane</keyword>
<keyword evidence="2" id="KW-0472">Membrane</keyword>
<protein>
    <submittedName>
        <fullName evidence="3">Predicted protein</fullName>
    </submittedName>
</protein>
<evidence type="ECO:0000313" key="3">
    <source>
        <dbReference type="EMBL" id="BAJ91796.1"/>
    </source>
</evidence>
<sequence>MVDPISTSAMSSLSSMPVTPSPVSFSLIGSLISLVLCCSHGIGAAMALCAHAGARGKPSRTSLPPHAKASYLIGAPQRRHCSPEHTVNHPDAIGNGTVTLESSPHARLRPRPCGLLSPRCSPERWRPIVSPP</sequence>
<evidence type="ECO:0000256" key="1">
    <source>
        <dbReference type="SAM" id="MobiDB-lite"/>
    </source>
</evidence>
<accession>F2D9M5</accession>
<dbReference type="EMBL" id="AK360587">
    <property type="protein sequence ID" value="BAJ91796.1"/>
    <property type="molecule type" value="mRNA"/>
</dbReference>